<evidence type="ECO:0000313" key="2">
    <source>
        <dbReference type="Proteomes" id="UP000198981"/>
    </source>
</evidence>
<dbReference type="EMBL" id="FMUH01000007">
    <property type="protein sequence ID" value="SCX58073.1"/>
    <property type="molecule type" value="Genomic_DNA"/>
</dbReference>
<dbReference type="RefSeq" id="WP_092807123.1">
    <property type="nucleotide sequence ID" value="NZ_FMUH01000007.1"/>
</dbReference>
<accession>A0A1G4YXD6</accession>
<dbReference type="STRING" id="1960309.SAMN03159343_3705"/>
<sequence length="75" mass="8009">MWALLSSRLRTWLLLTVAVPLVSRLLRTAGQRLEARRGPSNLSRGLRKAGDLTGRVARKGAATAADAATGTRRAA</sequence>
<dbReference type="Proteomes" id="UP000198981">
    <property type="component" value="Unassembled WGS sequence"/>
</dbReference>
<organism evidence="1 2">
    <name type="scientific">Klenkia marina</name>
    <dbReference type="NCBI Taxonomy" id="1960309"/>
    <lineage>
        <taxon>Bacteria</taxon>
        <taxon>Bacillati</taxon>
        <taxon>Actinomycetota</taxon>
        <taxon>Actinomycetes</taxon>
        <taxon>Geodermatophilales</taxon>
        <taxon>Geodermatophilaceae</taxon>
        <taxon>Klenkia</taxon>
    </lineage>
</organism>
<dbReference type="OrthoDB" id="4871678at2"/>
<reference evidence="2" key="1">
    <citation type="submission" date="2016-10" db="EMBL/GenBank/DDBJ databases">
        <authorList>
            <person name="Varghese N."/>
            <person name="Submissions S."/>
        </authorList>
    </citation>
    <scope>NUCLEOTIDE SEQUENCE [LARGE SCALE GENOMIC DNA]</scope>
    <source>
        <strain evidence="2">DSM 45722</strain>
    </source>
</reference>
<gene>
    <name evidence="1" type="ORF">SAMN03159343_3705</name>
</gene>
<protein>
    <submittedName>
        <fullName evidence="1">Uncharacterized protein</fullName>
    </submittedName>
</protein>
<evidence type="ECO:0000313" key="1">
    <source>
        <dbReference type="EMBL" id="SCX58073.1"/>
    </source>
</evidence>
<name>A0A1G4YXD6_9ACTN</name>
<dbReference type="AlphaFoldDB" id="A0A1G4YXD6"/>
<proteinExistence type="predicted"/>
<keyword evidence="2" id="KW-1185">Reference proteome</keyword>